<sequence>MILPFTIITLLCLVVLIVVKLNRGQEVRRLLYEHKYIPADMGKIVEVVRL</sequence>
<protein>
    <submittedName>
        <fullName evidence="1">Uncharacterized protein</fullName>
    </submittedName>
</protein>
<reference evidence="1 2" key="1">
    <citation type="journal article" date="2013" name="Arch. Virol.">
        <title>Comparative analysis of the genomes of Clostera anastomosis (L.) granulovirus and Clostera anachoreta granulovirus.</title>
        <authorList>
            <person name="Liang Z."/>
            <person name="Zhang X."/>
            <person name="Yin X."/>
            <person name="Song X."/>
            <person name="Shao X."/>
            <person name="Wang L."/>
        </authorList>
    </citation>
    <scope>NUCLEOTIDE SEQUENCE [LARGE SCALE GENOMIC DNA]</scope>
    <source>
        <strain evidence="1">CaLGV-Henan</strain>
    </source>
</reference>
<dbReference type="GeneID" id="17428722"/>
<accession>U5KBT7</accession>
<keyword evidence="2" id="KW-1185">Reference proteome</keyword>
<proteinExistence type="predicted"/>
<dbReference type="Proteomes" id="UP000204024">
    <property type="component" value="Segment"/>
</dbReference>
<dbReference type="InterPro" id="IPR009903">
    <property type="entry name" value="AcMNPV_AC110"/>
</dbReference>
<dbReference type="EMBL" id="KC179784">
    <property type="protein sequence ID" value="AGQ20279.1"/>
    <property type="molecule type" value="Genomic_DNA"/>
</dbReference>
<dbReference type="RefSeq" id="YP_008719968.1">
    <property type="nucleotide sequence ID" value="NC_022646.1"/>
</dbReference>
<dbReference type="KEGG" id="vg:17428722"/>
<evidence type="ECO:0000313" key="1">
    <source>
        <dbReference type="EMBL" id="AGQ20279.1"/>
    </source>
</evidence>
<dbReference type="Pfam" id="PF07280">
    <property type="entry name" value="Ac110_PIF"/>
    <property type="match status" value="1"/>
</dbReference>
<gene>
    <name evidence="1" type="ORF">CaLGV020</name>
</gene>
<name>U5KBT7_9BBAC</name>
<organism evidence="1 2">
    <name type="scientific">Clostera anastomosis granulovirus A</name>
    <dbReference type="NCBI Taxonomy" id="1986289"/>
    <lineage>
        <taxon>Viruses</taxon>
        <taxon>Viruses incertae sedis</taxon>
        <taxon>Naldaviricetes</taxon>
        <taxon>Lefavirales</taxon>
        <taxon>Baculoviridae</taxon>
        <taxon>Betabaculovirus</taxon>
        <taxon>Betabaculovirus clanastomosis</taxon>
    </lineage>
</organism>
<evidence type="ECO:0000313" key="2">
    <source>
        <dbReference type="Proteomes" id="UP000204024"/>
    </source>
</evidence>
<dbReference type="OrthoDB" id="29351at10239"/>